<proteinExistence type="predicted"/>
<reference evidence="1 2" key="1">
    <citation type="submission" date="2019-02" db="EMBL/GenBank/DDBJ databases">
        <title>Deep-cultivation of Planctomycetes and their phenomic and genomic characterization uncovers novel biology.</title>
        <authorList>
            <person name="Wiegand S."/>
            <person name="Jogler M."/>
            <person name="Boedeker C."/>
            <person name="Pinto D."/>
            <person name="Vollmers J."/>
            <person name="Rivas-Marin E."/>
            <person name="Kohn T."/>
            <person name="Peeters S.H."/>
            <person name="Heuer A."/>
            <person name="Rast P."/>
            <person name="Oberbeckmann S."/>
            <person name="Bunk B."/>
            <person name="Jeske O."/>
            <person name="Meyerdierks A."/>
            <person name="Storesund J.E."/>
            <person name="Kallscheuer N."/>
            <person name="Luecker S."/>
            <person name="Lage O.M."/>
            <person name="Pohl T."/>
            <person name="Merkel B.J."/>
            <person name="Hornburger P."/>
            <person name="Mueller R.-W."/>
            <person name="Bruemmer F."/>
            <person name="Labrenz M."/>
            <person name="Spormann A.M."/>
            <person name="Op den Camp H."/>
            <person name="Overmann J."/>
            <person name="Amann R."/>
            <person name="Jetten M.S.M."/>
            <person name="Mascher T."/>
            <person name="Medema M.H."/>
            <person name="Devos D.P."/>
            <person name="Kaster A.-K."/>
            <person name="Ovreas L."/>
            <person name="Rohde M."/>
            <person name="Galperin M.Y."/>
            <person name="Jogler C."/>
        </authorList>
    </citation>
    <scope>NUCLEOTIDE SEQUENCE [LARGE SCALE GENOMIC DNA]</scope>
    <source>
        <strain evidence="1 2">K22_7</strain>
    </source>
</reference>
<organism evidence="1 2">
    <name type="scientific">Rubripirellula lacrimiformis</name>
    <dbReference type="NCBI Taxonomy" id="1930273"/>
    <lineage>
        <taxon>Bacteria</taxon>
        <taxon>Pseudomonadati</taxon>
        <taxon>Planctomycetota</taxon>
        <taxon>Planctomycetia</taxon>
        <taxon>Pirellulales</taxon>
        <taxon>Pirellulaceae</taxon>
        <taxon>Rubripirellula</taxon>
    </lineage>
</organism>
<accession>A0A517NA24</accession>
<sequence>MAFNCLRSLPAWLGLPGIVSLCLGCGPMAETIPQKVIQPVNPDHFIADSFVEPIKKEMRTLSDASVVNPQ</sequence>
<dbReference type="AlphaFoldDB" id="A0A517NA24"/>
<keyword evidence="2" id="KW-1185">Reference proteome</keyword>
<protein>
    <submittedName>
        <fullName evidence="1">Uncharacterized protein</fullName>
    </submittedName>
</protein>
<dbReference type="Proteomes" id="UP000318538">
    <property type="component" value="Chromosome"/>
</dbReference>
<evidence type="ECO:0000313" key="1">
    <source>
        <dbReference type="EMBL" id="QDT03989.1"/>
    </source>
</evidence>
<dbReference type="KEGG" id="rlc:K227x_23750"/>
<gene>
    <name evidence="1" type="ORF">K227x_23750</name>
</gene>
<dbReference type="EMBL" id="CP036525">
    <property type="protein sequence ID" value="QDT03989.1"/>
    <property type="molecule type" value="Genomic_DNA"/>
</dbReference>
<name>A0A517NA24_9BACT</name>
<evidence type="ECO:0000313" key="2">
    <source>
        <dbReference type="Proteomes" id="UP000318538"/>
    </source>
</evidence>